<gene>
    <name evidence="2" type="ORF">F971_00395</name>
</gene>
<feature type="transmembrane region" description="Helical" evidence="1">
    <location>
        <begin position="28"/>
        <end position="47"/>
    </location>
</feature>
<dbReference type="EMBL" id="APPC01000005">
    <property type="protein sequence ID" value="ENU93957.1"/>
    <property type="molecule type" value="Genomic_DNA"/>
</dbReference>
<evidence type="ECO:0000313" key="2">
    <source>
        <dbReference type="EMBL" id="ENU93957.1"/>
    </source>
</evidence>
<reference evidence="2 3" key="1">
    <citation type="submission" date="2013-02" db="EMBL/GenBank/DDBJ databases">
        <title>The Genome Sequence of Acinetobacter sp. NIPH 758.</title>
        <authorList>
            <consortium name="The Broad Institute Genome Sequencing Platform"/>
            <consortium name="The Broad Institute Genome Sequencing Center for Infectious Disease"/>
            <person name="Cerqueira G."/>
            <person name="Feldgarden M."/>
            <person name="Courvalin P."/>
            <person name="Perichon B."/>
            <person name="Grillot-Courvalin C."/>
            <person name="Clermont D."/>
            <person name="Rocha E."/>
            <person name="Yoon E.-J."/>
            <person name="Nemec A."/>
            <person name="Walker B."/>
            <person name="Young S.K."/>
            <person name="Zeng Q."/>
            <person name="Gargeya S."/>
            <person name="Fitzgerald M."/>
            <person name="Haas B."/>
            <person name="Abouelleil A."/>
            <person name="Alvarado L."/>
            <person name="Arachchi H.M."/>
            <person name="Berlin A.M."/>
            <person name="Chapman S.B."/>
            <person name="Dewar J."/>
            <person name="Goldberg J."/>
            <person name="Griggs A."/>
            <person name="Gujja S."/>
            <person name="Hansen M."/>
            <person name="Howarth C."/>
            <person name="Imamovic A."/>
            <person name="Larimer J."/>
            <person name="McCowan C."/>
            <person name="Murphy C."/>
            <person name="Neiman D."/>
            <person name="Pearson M."/>
            <person name="Priest M."/>
            <person name="Roberts A."/>
            <person name="Saif S."/>
            <person name="Shea T."/>
            <person name="Sisk P."/>
            <person name="Sykes S."/>
            <person name="Wortman J."/>
            <person name="Nusbaum C."/>
            <person name="Birren B."/>
        </authorList>
    </citation>
    <scope>NUCLEOTIDE SEQUENCE [LARGE SCALE GENOMIC DNA]</scope>
    <source>
        <strain evidence="2 3">NIPH 758</strain>
    </source>
</reference>
<keyword evidence="1" id="KW-0472">Membrane</keyword>
<keyword evidence="1" id="KW-1133">Transmembrane helix</keyword>
<dbReference type="Proteomes" id="UP000013049">
    <property type="component" value="Unassembled WGS sequence"/>
</dbReference>
<dbReference type="HOGENOM" id="CLU_2520093_0_0_6"/>
<proteinExistence type="predicted"/>
<accession>N8WFD6</accession>
<dbReference type="AlphaFoldDB" id="N8WFD6"/>
<sequence length="84" mass="9858">MYQDQSSISTLNCRQQGHFFAQFDITEFGIIILFKLIISKLLFSIYLSDLTHLIFMILSKYHPRVCAQHKTRNVFKMTLQGVTK</sequence>
<evidence type="ECO:0000256" key="1">
    <source>
        <dbReference type="SAM" id="Phobius"/>
    </source>
</evidence>
<keyword evidence="1" id="KW-0812">Transmembrane</keyword>
<organism evidence="2 3">
    <name type="scientific">Acinetobacter vivianii</name>
    <dbReference type="NCBI Taxonomy" id="1776742"/>
    <lineage>
        <taxon>Bacteria</taxon>
        <taxon>Pseudomonadati</taxon>
        <taxon>Pseudomonadota</taxon>
        <taxon>Gammaproteobacteria</taxon>
        <taxon>Moraxellales</taxon>
        <taxon>Moraxellaceae</taxon>
        <taxon>Acinetobacter</taxon>
    </lineage>
</organism>
<name>N8WFD6_9GAMM</name>
<protein>
    <submittedName>
        <fullName evidence="2">Uncharacterized protein</fullName>
    </submittedName>
</protein>
<evidence type="ECO:0000313" key="3">
    <source>
        <dbReference type="Proteomes" id="UP000013049"/>
    </source>
</evidence>
<comment type="caution">
    <text evidence="2">The sequence shown here is derived from an EMBL/GenBank/DDBJ whole genome shotgun (WGS) entry which is preliminary data.</text>
</comment>